<dbReference type="AlphaFoldDB" id="A0A239MSI6"/>
<dbReference type="InterPro" id="IPR016032">
    <property type="entry name" value="Sig_transdc_resp-reg_C-effctor"/>
</dbReference>
<feature type="domain" description="Response regulatory" evidence="7">
    <location>
        <begin position="4"/>
        <end position="120"/>
    </location>
</feature>
<evidence type="ECO:0000313" key="9">
    <source>
        <dbReference type="Proteomes" id="UP000198282"/>
    </source>
</evidence>
<dbReference type="GO" id="GO:0000160">
    <property type="term" value="P:phosphorelay signal transduction system"/>
    <property type="evidence" value="ECO:0007669"/>
    <property type="project" value="InterPro"/>
</dbReference>
<evidence type="ECO:0000256" key="3">
    <source>
        <dbReference type="ARBA" id="ARBA00023125"/>
    </source>
</evidence>
<evidence type="ECO:0000313" key="8">
    <source>
        <dbReference type="EMBL" id="SNT45430.1"/>
    </source>
</evidence>
<dbReference type="PROSITE" id="PS50043">
    <property type="entry name" value="HTH_LUXR_2"/>
    <property type="match status" value="1"/>
</dbReference>
<evidence type="ECO:0000256" key="2">
    <source>
        <dbReference type="ARBA" id="ARBA00023015"/>
    </source>
</evidence>
<organism evidence="8 9">
    <name type="scientific">Streptosporangium subroseum</name>
    <dbReference type="NCBI Taxonomy" id="106412"/>
    <lineage>
        <taxon>Bacteria</taxon>
        <taxon>Bacillati</taxon>
        <taxon>Actinomycetota</taxon>
        <taxon>Actinomycetes</taxon>
        <taxon>Streptosporangiales</taxon>
        <taxon>Streptosporangiaceae</taxon>
        <taxon>Streptosporangium</taxon>
    </lineage>
</organism>
<gene>
    <name evidence="8" type="ORF">SAMN05216276_10455</name>
</gene>
<dbReference type="PROSITE" id="PS00622">
    <property type="entry name" value="HTH_LUXR_1"/>
    <property type="match status" value="1"/>
</dbReference>
<dbReference type="SMART" id="SM00448">
    <property type="entry name" value="REC"/>
    <property type="match status" value="1"/>
</dbReference>
<name>A0A239MSI6_9ACTN</name>
<dbReference type="InterPro" id="IPR011006">
    <property type="entry name" value="CheY-like_superfamily"/>
</dbReference>
<dbReference type="Pfam" id="PF00072">
    <property type="entry name" value="Response_reg"/>
    <property type="match status" value="1"/>
</dbReference>
<dbReference type="Pfam" id="PF00196">
    <property type="entry name" value="GerE"/>
    <property type="match status" value="1"/>
</dbReference>
<dbReference type="PROSITE" id="PS50110">
    <property type="entry name" value="RESPONSE_REGULATORY"/>
    <property type="match status" value="1"/>
</dbReference>
<dbReference type="PRINTS" id="PR00038">
    <property type="entry name" value="HTHLUXR"/>
</dbReference>
<dbReference type="SUPFAM" id="SSF46894">
    <property type="entry name" value="C-terminal effector domain of the bipartite response regulators"/>
    <property type="match status" value="1"/>
</dbReference>
<dbReference type="InterPro" id="IPR058245">
    <property type="entry name" value="NreC/VraR/RcsB-like_REC"/>
</dbReference>
<dbReference type="GO" id="GO:0003677">
    <property type="term" value="F:DNA binding"/>
    <property type="evidence" value="ECO:0007669"/>
    <property type="project" value="UniProtKB-KW"/>
</dbReference>
<proteinExistence type="predicted"/>
<evidence type="ECO:0000259" key="6">
    <source>
        <dbReference type="PROSITE" id="PS50043"/>
    </source>
</evidence>
<evidence type="ECO:0000256" key="5">
    <source>
        <dbReference type="PROSITE-ProRule" id="PRU00169"/>
    </source>
</evidence>
<evidence type="ECO:0000259" key="7">
    <source>
        <dbReference type="PROSITE" id="PS50110"/>
    </source>
</evidence>
<keyword evidence="1 5" id="KW-0597">Phosphoprotein</keyword>
<dbReference type="EMBL" id="FZOD01000045">
    <property type="protein sequence ID" value="SNT45430.1"/>
    <property type="molecule type" value="Genomic_DNA"/>
</dbReference>
<dbReference type="PANTHER" id="PTHR43214">
    <property type="entry name" value="TWO-COMPONENT RESPONSE REGULATOR"/>
    <property type="match status" value="1"/>
</dbReference>
<dbReference type="RefSeq" id="WP_275937223.1">
    <property type="nucleotide sequence ID" value="NZ_CP109068.1"/>
</dbReference>
<keyword evidence="2" id="KW-0805">Transcription regulation</keyword>
<dbReference type="Proteomes" id="UP000198282">
    <property type="component" value="Unassembled WGS sequence"/>
</dbReference>
<dbReference type="SMART" id="SM00421">
    <property type="entry name" value="HTH_LUXR"/>
    <property type="match status" value="1"/>
</dbReference>
<feature type="domain" description="HTH luxR-type" evidence="6">
    <location>
        <begin position="139"/>
        <end position="204"/>
    </location>
</feature>
<dbReference type="Gene3D" id="3.40.50.2300">
    <property type="match status" value="1"/>
</dbReference>
<dbReference type="InterPro" id="IPR001789">
    <property type="entry name" value="Sig_transdc_resp-reg_receiver"/>
</dbReference>
<sequence length="207" mass="21843">MTITVLLVDDHPVIRAGIRAMLYDAPELTIVGEAASGSAALTAARDLTPDVILMDLRLPDGDGVSATAAIRAELPGIRVVILTTYETDGDILRAVEAGAVGYLLKDTSPADLAQAVRAAARGETVLSPSIAAKLLDRVRQPRPETLSRREVEVLQLVAQGLTNADIGRALFITEATVKTYVVRIFAKLDVSDRTAAVMAAMQAGILS</sequence>
<dbReference type="SUPFAM" id="SSF52172">
    <property type="entry name" value="CheY-like"/>
    <property type="match status" value="1"/>
</dbReference>
<keyword evidence="9" id="KW-1185">Reference proteome</keyword>
<accession>A0A239MSI6</accession>
<dbReference type="CDD" id="cd06170">
    <property type="entry name" value="LuxR_C_like"/>
    <property type="match status" value="1"/>
</dbReference>
<dbReference type="PANTHER" id="PTHR43214:SF24">
    <property type="entry name" value="TRANSCRIPTIONAL REGULATORY PROTEIN NARL-RELATED"/>
    <property type="match status" value="1"/>
</dbReference>
<feature type="modified residue" description="4-aspartylphosphate" evidence="5">
    <location>
        <position position="55"/>
    </location>
</feature>
<dbReference type="InterPro" id="IPR000792">
    <property type="entry name" value="Tscrpt_reg_LuxR_C"/>
</dbReference>
<evidence type="ECO:0000256" key="4">
    <source>
        <dbReference type="ARBA" id="ARBA00023163"/>
    </source>
</evidence>
<evidence type="ECO:0000256" key="1">
    <source>
        <dbReference type="ARBA" id="ARBA00022553"/>
    </source>
</evidence>
<dbReference type="InterPro" id="IPR039420">
    <property type="entry name" value="WalR-like"/>
</dbReference>
<dbReference type="GO" id="GO:0006355">
    <property type="term" value="P:regulation of DNA-templated transcription"/>
    <property type="evidence" value="ECO:0007669"/>
    <property type="project" value="InterPro"/>
</dbReference>
<dbReference type="CDD" id="cd17535">
    <property type="entry name" value="REC_NarL-like"/>
    <property type="match status" value="1"/>
</dbReference>
<protein>
    <submittedName>
        <fullName evidence="8">Two component transcriptional regulator, LuxR family</fullName>
    </submittedName>
</protein>
<reference evidence="8 9" key="1">
    <citation type="submission" date="2017-06" db="EMBL/GenBank/DDBJ databases">
        <authorList>
            <person name="Kim H.J."/>
            <person name="Triplett B.A."/>
        </authorList>
    </citation>
    <scope>NUCLEOTIDE SEQUENCE [LARGE SCALE GENOMIC DNA]</scope>
    <source>
        <strain evidence="8 9">CGMCC 4.2132</strain>
    </source>
</reference>
<keyword evidence="4" id="KW-0804">Transcription</keyword>
<keyword evidence="3" id="KW-0238">DNA-binding</keyword>